<dbReference type="GO" id="GO:0005634">
    <property type="term" value="C:nucleus"/>
    <property type="evidence" value="ECO:0007669"/>
    <property type="project" value="TreeGrafter"/>
</dbReference>
<comment type="similarity">
    <text evidence="1">Belongs to the sirtuin family. Class I subfamily.</text>
</comment>
<dbReference type="InterPro" id="IPR027546">
    <property type="entry name" value="Sirtuin_class_III"/>
</dbReference>
<accession>A0A9N9UFB6</accession>
<feature type="binding site" evidence="4">
    <location>
        <position position="141"/>
    </location>
    <ligand>
        <name>Zn(2+)</name>
        <dbReference type="ChEBI" id="CHEBI:29105"/>
    </ligand>
</feature>
<dbReference type="EMBL" id="CABFNO020001467">
    <property type="protein sequence ID" value="CAG9989692.1"/>
    <property type="molecule type" value="Genomic_DNA"/>
</dbReference>
<evidence type="ECO:0000256" key="4">
    <source>
        <dbReference type="PROSITE-ProRule" id="PRU00236"/>
    </source>
</evidence>
<feature type="domain" description="Deacetylase sirtuin-type" evidence="5">
    <location>
        <begin position="10"/>
        <end position="300"/>
    </location>
</feature>
<dbReference type="PROSITE" id="PS50305">
    <property type="entry name" value="SIRTUIN"/>
    <property type="match status" value="1"/>
</dbReference>
<dbReference type="SUPFAM" id="SSF52467">
    <property type="entry name" value="DHS-like NAD/FAD-binding domain"/>
    <property type="match status" value="1"/>
</dbReference>
<protein>
    <recommendedName>
        <fullName evidence="5">Deacetylase sirtuin-type domain-containing protein</fullName>
    </recommendedName>
</protein>
<dbReference type="InterPro" id="IPR026591">
    <property type="entry name" value="Sirtuin_cat_small_dom_sf"/>
</dbReference>
<sequence>MPDPDHQTKGKETHNDIEAFHAVLRSSRRILALCGAGLSASSGLPTFRGAGGLWRNFDAANLATPRAFAMDPGLVWLFYGYRRHMCLKAKPNDAHKALAALAREMPNFLCLTQNVDNLSQRAQHPPDRLYTLHGSLFDIKCNKCDWIQRGNFDDPFCPALAPASVDPPPGETLPLLNPYHRIQQVSEEELPKCPRCKQGLQRPGVVWFGENLDLDVIARADSFVRAGPLDLMFVIGTSAVVSPAAGYIDKARRNGARIVVIDPRAEDLDEMDKLRTGDFAFGQDAAKILPVLLEPIIGTLQPDGSYRKPG</sequence>
<name>A0A9N9UFB6_9HYPO</name>
<dbReference type="Gene3D" id="3.40.50.1220">
    <property type="entry name" value="TPP-binding domain"/>
    <property type="match status" value="1"/>
</dbReference>
<keyword evidence="4" id="KW-0479">Metal-binding</keyword>
<dbReference type="GO" id="GO:0017136">
    <property type="term" value="F:histone deacetylase activity, NAD-dependent"/>
    <property type="evidence" value="ECO:0007669"/>
    <property type="project" value="TreeGrafter"/>
</dbReference>
<dbReference type="Pfam" id="PF02146">
    <property type="entry name" value="SIR2"/>
    <property type="match status" value="1"/>
</dbReference>
<keyword evidence="7" id="KW-1185">Reference proteome</keyword>
<keyword evidence="3" id="KW-0520">NAD</keyword>
<evidence type="ECO:0000313" key="7">
    <source>
        <dbReference type="Proteomes" id="UP000754883"/>
    </source>
</evidence>
<dbReference type="AlphaFoldDB" id="A0A9N9UFB6"/>
<dbReference type="PANTHER" id="PTHR11085:SF10">
    <property type="entry name" value="NAD-DEPENDENT PROTEIN DEACYLASE SIRTUIN-5, MITOCHONDRIAL-RELATED"/>
    <property type="match status" value="1"/>
</dbReference>
<feature type="active site" description="Proton acceptor" evidence="4">
    <location>
        <position position="133"/>
    </location>
</feature>
<organism evidence="6 7">
    <name type="scientific">Clonostachys byssicola</name>
    <dbReference type="NCBI Taxonomy" id="160290"/>
    <lineage>
        <taxon>Eukaryota</taxon>
        <taxon>Fungi</taxon>
        <taxon>Dikarya</taxon>
        <taxon>Ascomycota</taxon>
        <taxon>Pezizomycotina</taxon>
        <taxon>Sordariomycetes</taxon>
        <taxon>Hypocreomycetidae</taxon>
        <taxon>Hypocreales</taxon>
        <taxon>Bionectriaceae</taxon>
        <taxon>Clonostachys</taxon>
    </lineage>
</organism>
<gene>
    <name evidence="6" type="ORF">CBYS24578_00005342</name>
</gene>
<dbReference type="InterPro" id="IPR029035">
    <property type="entry name" value="DHS-like_NAD/FAD-binding_dom"/>
</dbReference>
<dbReference type="GO" id="GO:0070403">
    <property type="term" value="F:NAD+ binding"/>
    <property type="evidence" value="ECO:0007669"/>
    <property type="project" value="InterPro"/>
</dbReference>
<dbReference type="CDD" id="cd01412">
    <property type="entry name" value="SIRT5_Af1_CobB"/>
    <property type="match status" value="1"/>
</dbReference>
<dbReference type="Proteomes" id="UP000754883">
    <property type="component" value="Unassembled WGS sequence"/>
</dbReference>
<evidence type="ECO:0000259" key="5">
    <source>
        <dbReference type="PROSITE" id="PS50305"/>
    </source>
</evidence>
<evidence type="ECO:0000256" key="1">
    <source>
        <dbReference type="ARBA" id="ARBA00006924"/>
    </source>
</evidence>
<comment type="caution">
    <text evidence="6">The sequence shown here is derived from an EMBL/GenBank/DDBJ whole genome shotgun (WGS) entry which is preliminary data.</text>
</comment>
<dbReference type="Gene3D" id="3.30.1600.10">
    <property type="entry name" value="SIR2/SIRT2 'Small Domain"/>
    <property type="match status" value="1"/>
</dbReference>
<feature type="binding site" evidence="4">
    <location>
        <position position="196"/>
    </location>
    <ligand>
        <name>Zn(2+)</name>
        <dbReference type="ChEBI" id="CHEBI:29105"/>
    </ligand>
</feature>
<feature type="binding site" evidence="4">
    <location>
        <position position="144"/>
    </location>
    <ligand>
        <name>Zn(2+)</name>
        <dbReference type="ChEBI" id="CHEBI:29105"/>
    </ligand>
</feature>
<feature type="binding site" evidence="4">
    <location>
        <position position="193"/>
    </location>
    <ligand>
        <name>Zn(2+)</name>
        <dbReference type="ChEBI" id="CHEBI:29105"/>
    </ligand>
</feature>
<keyword evidence="4" id="KW-0862">Zinc</keyword>
<evidence type="ECO:0000256" key="3">
    <source>
        <dbReference type="ARBA" id="ARBA00023027"/>
    </source>
</evidence>
<reference evidence="6" key="1">
    <citation type="submission" date="2021-10" db="EMBL/GenBank/DDBJ databases">
        <authorList>
            <person name="Piombo E."/>
        </authorList>
    </citation>
    <scope>NUCLEOTIDE SEQUENCE</scope>
</reference>
<evidence type="ECO:0000313" key="6">
    <source>
        <dbReference type="EMBL" id="CAG9989692.1"/>
    </source>
</evidence>
<proteinExistence type="inferred from homology"/>
<dbReference type="InterPro" id="IPR050134">
    <property type="entry name" value="NAD-dep_sirtuin_deacylases"/>
</dbReference>
<keyword evidence="2" id="KW-0808">Transferase</keyword>
<dbReference type="GO" id="GO:0036055">
    <property type="term" value="F:protein-succinyllysine desuccinylase activity"/>
    <property type="evidence" value="ECO:0007669"/>
    <property type="project" value="InterPro"/>
</dbReference>
<dbReference type="InterPro" id="IPR003000">
    <property type="entry name" value="Sirtuin"/>
</dbReference>
<dbReference type="PANTHER" id="PTHR11085">
    <property type="entry name" value="NAD-DEPENDENT PROTEIN DEACYLASE SIRTUIN-5, MITOCHONDRIAL-RELATED"/>
    <property type="match status" value="1"/>
</dbReference>
<dbReference type="GO" id="GO:0036054">
    <property type="term" value="F:protein-malonyllysine demalonylase activity"/>
    <property type="evidence" value="ECO:0007669"/>
    <property type="project" value="InterPro"/>
</dbReference>
<dbReference type="OrthoDB" id="424302at2759"/>
<evidence type="ECO:0000256" key="2">
    <source>
        <dbReference type="ARBA" id="ARBA00022679"/>
    </source>
</evidence>
<dbReference type="GO" id="GO:0046872">
    <property type="term" value="F:metal ion binding"/>
    <property type="evidence" value="ECO:0007669"/>
    <property type="project" value="UniProtKB-KW"/>
</dbReference>
<dbReference type="InterPro" id="IPR026590">
    <property type="entry name" value="Ssirtuin_cat_dom"/>
</dbReference>